<dbReference type="Proteomes" id="UP000324222">
    <property type="component" value="Unassembled WGS sequence"/>
</dbReference>
<evidence type="ECO:0000313" key="2">
    <source>
        <dbReference type="EMBL" id="MPC98788.1"/>
    </source>
</evidence>
<dbReference type="EMBL" id="VSRR010115582">
    <property type="protein sequence ID" value="MPC98788.1"/>
    <property type="molecule type" value="Genomic_DNA"/>
</dbReference>
<evidence type="ECO:0000256" key="1">
    <source>
        <dbReference type="SAM" id="MobiDB-lite"/>
    </source>
</evidence>
<gene>
    <name evidence="2" type="ORF">E2C01_094170</name>
</gene>
<comment type="caution">
    <text evidence="2">The sequence shown here is derived from an EMBL/GenBank/DDBJ whole genome shotgun (WGS) entry which is preliminary data.</text>
</comment>
<reference evidence="2 3" key="1">
    <citation type="submission" date="2019-05" db="EMBL/GenBank/DDBJ databases">
        <title>Another draft genome of Portunus trituberculatus and its Hox gene families provides insights of decapod evolution.</title>
        <authorList>
            <person name="Jeong J.-H."/>
            <person name="Song I."/>
            <person name="Kim S."/>
            <person name="Choi T."/>
            <person name="Kim D."/>
            <person name="Ryu S."/>
            <person name="Kim W."/>
        </authorList>
    </citation>
    <scope>NUCLEOTIDE SEQUENCE [LARGE SCALE GENOMIC DNA]</scope>
    <source>
        <tissue evidence="2">Muscle</tissue>
    </source>
</reference>
<accession>A0A5B7K0W2</accession>
<sequence length="50" mass="5419">MDKEANQRGRGNALGTGFPQTLSDLDTPQAHAASLLHHTEAHKFLDHLIG</sequence>
<organism evidence="2 3">
    <name type="scientific">Portunus trituberculatus</name>
    <name type="common">Swimming crab</name>
    <name type="synonym">Neptunus trituberculatus</name>
    <dbReference type="NCBI Taxonomy" id="210409"/>
    <lineage>
        <taxon>Eukaryota</taxon>
        <taxon>Metazoa</taxon>
        <taxon>Ecdysozoa</taxon>
        <taxon>Arthropoda</taxon>
        <taxon>Crustacea</taxon>
        <taxon>Multicrustacea</taxon>
        <taxon>Malacostraca</taxon>
        <taxon>Eumalacostraca</taxon>
        <taxon>Eucarida</taxon>
        <taxon>Decapoda</taxon>
        <taxon>Pleocyemata</taxon>
        <taxon>Brachyura</taxon>
        <taxon>Eubrachyura</taxon>
        <taxon>Portunoidea</taxon>
        <taxon>Portunidae</taxon>
        <taxon>Portuninae</taxon>
        <taxon>Portunus</taxon>
    </lineage>
</organism>
<protein>
    <submittedName>
        <fullName evidence="2">Uncharacterized protein</fullName>
    </submittedName>
</protein>
<proteinExistence type="predicted"/>
<feature type="region of interest" description="Disordered" evidence="1">
    <location>
        <begin position="1"/>
        <end position="25"/>
    </location>
</feature>
<keyword evidence="3" id="KW-1185">Reference proteome</keyword>
<evidence type="ECO:0000313" key="3">
    <source>
        <dbReference type="Proteomes" id="UP000324222"/>
    </source>
</evidence>
<dbReference type="AlphaFoldDB" id="A0A5B7K0W2"/>
<name>A0A5B7K0W2_PORTR</name>